<dbReference type="Proteomes" id="UP000321820">
    <property type="component" value="Chromosome"/>
</dbReference>
<dbReference type="Pfam" id="PF06314">
    <property type="entry name" value="ADC"/>
    <property type="match status" value="1"/>
</dbReference>
<protein>
    <submittedName>
        <fullName evidence="1">Acetoacetate decarboxylase</fullName>
    </submittedName>
</protein>
<evidence type="ECO:0000313" key="2">
    <source>
        <dbReference type="Proteomes" id="UP000321820"/>
    </source>
</evidence>
<proteinExistence type="predicted"/>
<dbReference type="RefSeq" id="WP_147648107.1">
    <property type="nucleotide sequence ID" value="NZ_CP042806.1"/>
</dbReference>
<dbReference type="OrthoDB" id="1950454at2"/>
<sequence length="266" mass="29366">MLKGFNYPLTPKGRSTLNPPPPWYYSADFLNIEFWSDPAAVAAVLPDGLDPDPSADGHGNALFYDWQFSGDNEEYLDPARYQYREFFLLFDALYEGKPVAYCPYIFVDNDAAIARGWTQGYPKRLGQVFQTRYYAATGKAGPALAPGSKFAGSLTSAGQRLAEGVVTLKEPVTDPQLLKQRPIVNLLYTPRLAADRQDKPAVLELAENVPHDIKIEQAWVGEGSLTLPVAKGEEISDLVPIRSGRGIRASMAYVVDDLKTLKSFTV</sequence>
<name>A0A5B9EAX7_9BACT</name>
<evidence type="ECO:0000313" key="1">
    <source>
        <dbReference type="EMBL" id="QEE28909.1"/>
    </source>
</evidence>
<dbReference type="Gene3D" id="2.40.400.10">
    <property type="entry name" value="Acetoacetate decarboxylase-like"/>
    <property type="match status" value="1"/>
</dbReference>
<organism evidence="1 2">
    <name type="scientific">Terriglobus albidus</name>
    <dbReference type="NCBI Taxonomy" id="1592106"/>
    <lineage>
        <taxon>Bacteria</taxon>
        <taxon>Pseudomonadati</taxon>
        <taxon>Acidobacteriota</taxon>
        <taxon>Terriglobia</taxon>
        <taxon>Terriglobales</taxon>
        <taxon>Acidobacteriaceae</taxon>
        <taxon>Terriglobus</taxon>
    </lineage>
</organism>
<reference evidence="1 2" key="1">
    <citation type="submission" date="2019-08" db="EMBL/GenBank/DDBJ databases">
        <title>Complete genome sequence of Terriglobus albidus strain ORNL.</title>
        <authorList>
            <person name="Podar M."/>
        </authorList>
    </citation>
    <scope>NUCLEOTIDE SEQUENCE [LARGE SCALE GENOMIC DNA]</scope>
    <source>
        <strain evidence="1 2">ORNL</strain>
    </source>
</reference>
<dbReference type="AlphaFoldDB" id="A0A5B9EAX7"/>
<dbReference type="GO" id="GO:0016829">
    <property type="term" value="F:lyase activity"/>
    <property type="evidence" value="ECO:0007669"/>
    <property type="project" value="InterPro"/>
</dbReference>
<accession>A0A5B9EAX7</accession>
<dbReference type="SUPFAM" id="SSF160104">
    <property type="entry name" value="Acetoacetate decarboxylase-like"/>
    <property type="match status" value="1"/>
</dbReference>
<dbReference type="InterPro" id="IPR010451">
    <property type="entry name" value="Acetoacetate_decarboxylase"/>
</dbReference>
<dbReference type="EMBL" id="CP042806">
    <property type="protein sequence ID" value="QEE28909.1"/>
    <property type="molecule type" value="Genomic_DNA"/>
</dbReference>
<dbReference type="KEGG" id="talb:FTW19_13425"/>
<gene>
    <name evidence="1" type="ORF">FTW19_13425</name>
</gene>
<keyword evidence="2" id="KW-1185">Reference proteome</keyword>
<dbReference type="InterPro" id="IPR023375">
    <property type="entry name" value="ADC_dom_sf"/>
</dbReference>